<feature type="region of interest" description="Disordered" evidence="1">
    <location>
        <begin position="191"/>
        <end position="215"/>
    </location>
</feature>
<comment type="caution">
    <text evidence="2">The sequence shown here is derived from an EMBL/GenBank/DDBJ whole genome shotgun (WGS) entry which is preliminary data.</text>
</comment>
<evidence type="ECO:0008006" key="4">
    <source>
        <dbReference type="Google" id="ProtNLM"/>
    </source>
</evidence>
<accession>A0A2T1A3C1</accession>
<protein>
    <recommendedName>
        <fullName evidence="4">Nitroimidazol reductase NimA-like FMN-containing flavoprotein (Pyridoxamine 5'-phosphate oxidase superfamily)</fullName>
    </recommendedName>
</protein>
<evidence type="ECO:0000313" key="3">
    <source>
        <dbReference type="Proteomes" id="UP000237752"/>
    </source>
</evidence>
<dbReference type="AlphaFoldDB" id="A0A2T1A3C1"/>
<reference evidence="2 3" key="1">
    <citation type="submission" date="2018-03" db="EMBL/GenBank/DDBJ databases">
        <title>Genomic Encyclopedia of Archaeal and Bacterial Type Strains, Phase II (KMG-II): from individual species to whole genera.</title>
        <authorList>
            <person name="Goeker M."/>
        </authorList>
    </citation>
    <scope>NUCLEOTIDE SEQUENCE [LARGE SCALE GENOMIC DNA]</scope>
    <source>
        <strain evidence="2 3">DSM 100065</strain>
    </source>
</reference>
<name>A0A2T1A3C1_9ACTN</name>
<dbReference type="SUPFAM" id="SSF50475">
    <property type="entry name" value="FMN-binding split barrel"/>
    <property type="match status" value="1"/>
</dbReference>
<dbReference type="Proteomes" id="UP000237752">
    <property type="component" value="Unassembled WGS sequence"/>
</dbReference>
<dbReference type="PANTHER" id="PTHR34071:SF2">
    <property type="entry name" value="FLAVIN-NUCLEOTIDE-BINDING PROTEIN"/>
    <property type="match status" value="1"/>
</dbReference>
<dbReference type="RefSeq" id="WP_106348060.1">
    <property type="nucleotide sequence ID" value="NZ_PVUE01000003.1"/>
</dbReference>
<keyword evidence="3" id="KW-1185">Reference proteome</keyword>
<dbReference type="InterPro" id="IPR012349">
    <property type="entry name" value="Split_barrel_FMN-bd"/>
</dbReference>
<dbReference type="OrthoDB" id="116031at2"/>
<dbReference type="InterPro" id="IPR024747">
    <property type="entry name" value="Pyridox_Oxase-rel"/>
</dbReference>
<gene>
    <name evidence="2" type="ORF">CLV47_103143</name>
</gene>
<proteinExistence type="predicted"/>
<feature type="compositionally biased region" description="Basic and acidic residues" evidence="1">
    <location>
        <begin position="191"/>
        <end position="203"/>
    </location>
</feature>
<evidence type="ECO:0000256" key="1">
    <source>
        <dbReference type="SAM" id="MobiDB-lite"/>
    </source>
</evidence>
<dbReference type="PANTHER" id="PTHR34071">
    <property type="entry name" value="5-NITROIMIDAZOLE ANTIBIOTICS RESISTANCE PROTEIN, NIMA-FAMILY-RELATED PROTEIN-RELATED"/>
    <property type="match status" value="1"/>
</dbReference>
<evidence type="ECO:0000313" key="2">
    <source>
        <dbReference type="EMBL" id="PRZ43086.1"/>
    </source>
</evidence>
<dbReference type="EMBL" id="PVUE01000003">
    <property type="protein sequence ID" value="PRZ43086.1"/>
    <property type="molecule type" value="Genomic_DNA"/>
</dbReference>
<sequence length="215" mass="23299">MSSSADAAPSERTAVTRYPGRGHYDRATIDDALDAGLISHLAMAHDGLPRLIPMMFVRRGDAVYIHCAAGSPLGQRLQSGIEVCLGVTTIDGLVLARSVRMHSMNYRSVVLFGTPAYVDDEDVKREMFVALLEKQVPGRSAVVRAPSRKELAQAWVFALPINEASAKVRTGGAFDNPDDLPSELWGGELRIRTSYEPVPDEHTPPGTGLDLDSSQ</sequence>
<dbReference type="Pfam" id="PF12900">
    <property type="entry name" value="Pyridox_ox_2"/>
    <property type="match status" value="1"/>
</dbReference>
<organism evidence="2 3">
    <name type="scientific">Antricoccus suffuscus</name>
    <dbReference type="NCBI Taxonomy" id="1629062"/>
    <lineage>
        <taxon>Bacteria</taxon>
        <taxon>Bacillati</taxon>
        <taxon>Actinomycetota</taxon>
        <taxon>Actinomycetes</taxon>
        <taxon>Geodermatophilales</taxon>
        <taxon>Antricoccaceae</taxon>
        <taxon>Antricoccus</taxon>
    </lineage>
</organism>
<dbReference type="Gene3D" id="2.30.110.10">
    <property type="entry name" value="Electron Transport, Fmn-binding Protein, Chain A"/>
    <property type="match status" value="1"/>
</dbReference>